<sequence>MPTAEKYRRSLRRGEIWLLHIKPGYAISTIECEFSYMELQDREDYTALSYTWGQAAPSISILVNGTVTTITDISTSRYYTFAREKSRKSG</sequence>
<gene>
    <name evidence="1" type="ORF">BU25DRAFT_88619</name>
</gene>
<organism evidence="1 2">
    <name type="scientific">Macroventuria anomochaeta</name>
    <dbReference type="NCBI Taxonomy" id="301207"/>
    <lineage>
        <taxon>Eukaryota</taxon>
        <taxon>Fungi</taxon>
        <taxon>Dikarya</taxon>
        <taxon>Ascomycota</taxon>
        <taxon>Pezizomycotina</taxon>
        <taxon>Dothideomycetes</taxon>
        <taxon>Pleosporomycetidae</taxon>
        <taxon>Pleosporales</taxon>
        <taxon>Pleosporineae</taxon>
        <taxon>Didymellaceae</taxon>
        <taxon>Macroventuria</taxon>
    </lineage>
</organism>
<keyword evidence="2" id="KW-1185">Reference proteome</keyword>
<proteinExistence type="predicted"/>
<protein>
    <submittedName>
        <fullName evidence="1">Uncharacterized protein</fullName>
    </submittedName>
</protein>
<evidence type="ECO:0000313" key="2">
    <source>
        <dbReference type="Proteomes" id="UP000799754"/>
    </source>
</evidence>
<accession>A0ACB6SIF4</accession>
<comment type="caution">
    <text evidence="1">The sequence shown here is derived from an EMBL/GenBank/DDBJ whole genome shotgun (WGS) entry which is preliminary data.</text>
</comment>
<evidence type="ECO:0000313" key="1">
    <source>
        <dbReference type="EMBL" id="KAF2633084.1"/>
    </source>
</evidence>
<name>A0ACB6SIF4_9PLEO</name>
<dbReference type="Proteomes" id="UP000799754">
    <property type="component" value="Unassembled WGS sequence"/>
</dbReference>
<dbReference type="EMBL" id="MU006702">
    <property type="protein sequence ID" value="KAF2633084.1"/>
    <property type="molecule type" value="Genomic_DNA"/>
</dbReference>
<reference evidence="1" key="1">
    <citation type="journal article" date="2020" name="Stud. Mycol.">
        <title>101 Dothideomycetes genomes: a test case for predicting lifestyles and emergence of pathogens.</title>
        <authorList>
            <person name="Haridas S."/>
            <person name="Albert R."/>
            <person name="Binder M."/>
            <person name="Bloem J."/>
            <person name="Labutti K."/>
            <person name="Salamov A."/>
            <person name="Andreopoulos B."/>
            <person name="Baker S."/>
            <person name="Barry K."/>
            <person name="Bills G."/>
            <person name="Bluhm B."/>
            <person name="Cannon C."/>
            <person name="Castanera R."/>
            <person name="Culley D."/>
            <person name="Daum C."/>
            <person name="Ezra D."/>
            <person name="Gonzalez J."/>
            <person name="Henrissat B."/>
            <person name="Kuo A."/>
            <person name="Liang C."/>
            <person name="Lipzen A."/>
            <person name="Lutzoni F."/>
            <person name="Magnuson J."/>
            <person name="Mondo S."/>
            <person name="Nolan M."/>
            <person name="Ohm R."/>
            <person name="Pangilinan J."/>
            <person name="Park H.-J."/>
            <person name="Ramirez L."/>
            <person name="Alfaro M."/>
            <person name="Sun H."/>
            <person name="Tritt A."/>
            <person name="Yoshinaga Y."/>
            <person name="Zwiers L.-H."/>
            <person name="Turgeon B."/>
            <person name="Goodwin S."/>
            <person name="Spatafora J."/>
            <person name="Crous P."/>
            <person name="Grigoriev I."/>
        </authorList>
    </citation>
    <scope>NUCLEOTIDE SEQUENCE</scope>
    <source>
        <strain evidence="1">CBS 525.71</strain>
    </source>
</reference>